<keyword evidence="4" id="KW-0433">Leucine-rich repeat</keyword>
<evidence type="ECO:0000256" key="10">
    <source>
        <dbReference type="ARBA" id="ARBA00037847"/>
    </source>
</evidence>
<dbReference type="Proteomes" id="UP000283530">
    <property type="component" value="Unassembled WGS sequence"/>
</dbReference>
<keyword evidence="12" id="KW-1185">Reference proteome</keyword>
<comment type="similarity">
    <text evidence="2">Belongs to the RLP family.</text>
</comment>
<dbReference type="InterPro" id="IPR032675">
    <property type="entry name" value="LRR_dom_sf"/>
</dbReference>
<evidence type="ECO:0000256" key="4">
    <source>
        <dbReference type="ARBA" id="ARBA00022614"/>
    </source>
</evidence>
<dbReference type="InterPro" id="IPR051502">
    <property type="entry name" value="RLP_Defense_Trigger"/>
</dbReference>
<dbReference type="Gene3D" id="3.80.10.10">
    <property type="entry name" value="Ribonuclease Inhibitor"/>
    <property type="match status" value="1"/>
</dbReference>
<dbReference type="OrthoDB" id="544346at2759"/>
<organism evidence="11 12">
    <name type="scientific">Cinnamomum micranthum f. kanehirae</name>
    <dbReference type="NCBI Taxonomy" id="337451"/>
    <lineage>
        <taxon>Eukaryota</taxon>
        <taxon>Viridiplantae</taxon>
        <taxon>Streptophyta</taxon>
        <taxon>Embryophyta</taxon>
        <taxon>Tracheophyta</taxon>
        <taxon>Spermatophyta</taxon>
        <taxon>Magnoliopsida</taxon>
        <taxon>Magnoliidae</taxon>
        <taxon>Laurales</taxon>
        <taxon>Lauraceae</taxon>
        <taxon>Cinnamomum</taxon>
    </lineage>
</organism>
<proteinExistence type="inferred from homology"/>
<evidence type="ECO:0000256" key="2">
    <source>
        <dbReference type="ARBA" id="ARBA00009592"/>
    </source>
</evidence>
<evidence type="ECO:0008006" key="13">
    <source>
        <dbReference type="Google" id="ProtNLM"/>
    </source>
</evidence>
<keyword evidence="8" id="KW-1133">Transmembrane helix</keyword>
<comment type="caution">
    <text evidence="11">The sequence shown here is derived from an EMBL/GenBank/DDBJ whole genome shotgun (WGS) entry which is preliminary data.</text>
</comment>
<evidence type="ECO:0000256" key="5">
    <source>
        <dbReference type="ARBA" id="ARBA00022692"/>
    </source>
</evidence>
<dbReference type="AlphaFoldDB" id="A0A443NAN4"/>
<comment type="subcellular location">
    <subcellularLocation>
        <location evidence="1">Cell membrane</location>
    </subcellularLocation>
    <subcellularLocation>
        <location evidence="10">Endomembrane system</location>
        <topology evidence="10">Single-pass membrane protein</topology>
    </subcellularLocation>
</comment>
<dbReference type="PANTHER" id="PTHR48062:SF52">
    <property type="entry name" value="RECEPTOR-LIKE PROTEIN 8-RELATED"/>
    <property type="match status" value="1"/>
</dbReference>
<evidence type="ECO:0000313" key="11">
    <source>
        <dbReference type="EMBL" id="RWR75573.1"/>
    </source>
</evidence>
<dbReference type="SUPFAM" id="SSF52058">
    <property type="entry name" value="L domain-like"/>
    <property type="match status" value="1"/>
</dbReference>
<evidence type="ECO:0000313" key="12">
    <source>
        <dbReference type="Proteomes" id="UP000283530"/>
    </source>
</evidence>
<gene>
    <name evidence="11" type="ORF">CKAN_00396300</name>
</gene>
<evidence type="ECO:0000256" key="3">
    <source>
        <dbReference type="ARBA" id="ARBA00022475"/>
    </source>
</evidence>
<evidence type="ECO:0000256" key="6">
    <source>
        <dbReference type="ARBA" id="ARBA00022729"/>
    </source>
</evidence>
<dbReference type="PANTHER" id="PTHR48062">
    <property type="entry name" value="RECEPTOR-LIKE PROTEIN 14"/>
    <property type="match status" value="1"/>
</dbReference>
<dbReference type="GO" id="GO:0012505">
    <property type="term" value="C:endomembrane system"/>
    <property type="evidence" value="ECO:0007669"/>
    <property type="project" value="UniProtKB-SubCell"/>
</dbReference>
<evidence type="ECO:0000256" key="7">
    <source>
        <dbReference type="ARBA" id="ARBA00022737"/>
    </source>
</evidence>
<reference evidence="11 12" key="1">
    <citation type="journal article" date="2019" name="Nat. Plants">
        <title>Stout camphor tree genome fills gaps in understanding of flowering plant genome evolution.</title>
        <authorList>
            <person name="Chaw S.M."/>
            <person name="Liu Y.C."/>
            <person name="Wu Y.W."/>
            <person name="Wang H.Y."/>
            <person name="Lin C.I."/>
            <person name="Wu C.S."/>
            <person name="Ke H.M."/>
            <person name="Chang L.Y."/>
            <person name="Hsu C.Y."/>
            <person name="Yang H.T."/>
            <person name="Sudianto E."/>
            <person name="Hsu M.H."/>
            <person name="Wu K.P."/>
            <person name="Wang L.N."/>
            <person name="Leebens-Mack J.H."/>
            <person name="Tsai I.J."/>
        </authorList>
    </citation>
    <scope>NUCLEOTIDE SEQUENCE [LARGE SCALE GENOMIC DNA]</scope>
    <source>
        <strain evidence="12">cv. Chaw 1501</strain>
        <tissue evidence="11">Young leaves</tissue>
    </source>
</reference>
<keyword evidence="9" id="KW-0472">Membrane</keyword>
<keyword evidence="5" id="KW-0812">Transmembrane</keyword>
<protein>
    <recommendedName>
        <fullName evidence="13">LRR receptor-like serine/threonine-protein kinase</fullName>
    </recommendedName>
</protein>
<name>A0A443NAN4_9MAGN</name>
<evidence type="ECO:0000256" key="1">
    <source>
        <dbReference type="ARBA" id="ARBA00004236"/>
    </source>
</evidence>
<dbReference type="EMBL" id="QPKB01000002">
    <property type="protein sequence ID" value="RWR75573.1"/>
    <property type="molecule type" value="Genomic_DNA"/>
</dbReference>
<keyword evidence="3" id="KW-1003">Cell membrane</keyword>
<keyword evidence="7" id="KW-0677">Repeat</keyword>
<accession>A0A443NAN4</accession>
<evidence type="ECO:0000256" key="9">
    <source>
        <dbReference type="ARBA" id="ARBA00023136"/>
    </source>
</evidence>
<sequence length="137" mass="15708">MLVYNIIKHQIIIAWLFVGSFRQQSFRSLPSCINNLTFRKVNNPRDNAFRVRGKGTDELTRWAPFFEFSYNQLSGADTSNLQKLTQMKSLDLSYNRLNGTVFLSELTELYFSSLSVAPPTCLVATPDMKSQFATPRK</sequence>
<dbReference type="GO" id="GO:0005886">
    <property type="term" value="C:plasma membrane"/>
    <property type="evidence" value="ECO:0007669"/>
    <property type="project" value="UniProtKB-SubCell"/>
</dbReference>
<evidence type="ECO:0000256" key="8">
    <source>
        <dbReference type="ARBA" id="ARBA00022989"/>
    </source>
</evidence>
<keyword evidence="6" id="KW-0732">Signal</keyword>